<gene>
    <name evidence="8" type="ORF">ASTO00021_LOCUS16171</name>
</gene>
<feature type="domain" description="HTH myb-type" evidence="7">
    <location>
        <begin position="485"/>
        <end position="528"/>
    </location>
</feature>
<keyword evidence="4" id="KW-0539">Nucleus</keyword>
<feature type="compositionally biased region" description="Basic residues" evidence="5">
    <location>
        <begin position="1"/>
        <end position="13"/>
    </location>
</feature>
<dbReference type="SUPFAM" id="SSF46689">
    <property type="entry name" value="Homeodomain-like"/>
    <property type="match status" value="3"/>
</dbReference>
<feature type="domain" description="Myb-like" evidence="6">
    <location>
        <begin position="429"/>
        <end position="480"/>
    </location>
</feature>
<dbReference type="InterPro" id="IPR017930">
    <property type="entry name" value="Myb_dom"/>
</dbReference>
<evidence type="ECO:0000256" key="5">
    <source>
        <dbReference type="SAM" id="MobiDB-lite"/>
    </source>
</evidence>
<feature type="compositionally biased region" description="Polar residues" evidence="5">
    <location>
        <begin position="401"/>
        <end position="412"/>
    </location>
</feature>
<dbReference type="InterPro" id="IPR009057">
    <property type="entry name" value="Homeodomain-like_sf"/>
</dbReference>
<dbReference type="PANTHER" id="PTHR46621">
    <property type="entry name" value="SNRNA-ACTIVATING PROTEIN COMPLEX SUBUNIT 4"/>
    <property type="match status" value="1"/>
</dbReference>
<feature type="domain" description="Myb-like" evidence="6">
    <location>
        <begin position="533"/>
        <end position="583"/>
    </location>
</feature>
<feature type="domain" description="HTH myb-type" evidence="7">
    <location>
        <begin position="590"/>
        <end position="627"/>
    </location>
</feature>
<feature type="region of interest" description="Disordered" evidence="5">
    <location>
        <begin position="1"/>
        <end position="193"/>
    </location>
</feature>
<dbReference type="PROSITE" id="PS51294">
    <property type="entry name" value="HTH_MYB"/>
    <property type="match status" value="4"/>
</dbReference>
<feature type="region of interest" description="Disordered" evidence="5">
    <location>
        <begin position="345"/>
        <end position="440"/>
    </location>
</feature>
<protein>
    <submittedName>
        <fullName evidence="8">Uncharacterized protein</fullName>
    </submittedName>
</protein>
<keyword evidence="1" id="KW-0805">Transcription regulation</keyword>
<proteinExistence type="predicted"/>
<dbReference type="Pfam" id="PF13921">
    <property type="entry name" value="Myb_DNA-bind_6"/>
    <property type="match status" value="1"/>
</dbReference>
<organism evidence="8">
    <name type="scientific">Aplanochytrium stocchinoi</name>
    <dbReference type="NCBI Taxonomy" id="215587"/>
    <lineage>
        <taxon>Eukaryota</taxon>
        <taxon>Sar</taxon>
        <taxon>Stramenopiles</taxon>
        <taxon>Bigyra</taxon>
        <taxon>Labyrinthulomycetes</taxon>
        <taxon>Thraustochytrida</taxon>
        <taxon>Thraustochytriidae</taxon>
        <taxon>Aplanochytrium</taxon>
    </lineage>
</organism>
<accession>A0A7S3V1L4</accession>
<dbReference type="SMART" id="SM00717">
    <property type="entry name" value="SANT"/>
    <property type="match status" value="4"/>
</dbReference>
<dbReference type="InterPro" id="IPR051575">
    <property type="entry name" value="Myb-like_DNA-bd"/>
</dbReference>
<sequence length="666" mass="72501">MEQPTVKRKKAPARPKASAATGLKAKGQLKMTAKRTSSAGSKGAKRKANNTKKPKAKPTAAQAKAARQRQQQQQAAYNMVHTQQHGHPSDACIRQHNAFVQQQQQAQAQGGGQAAGGNTKGSFRPMPLTIPPLDMNTYSNSNSYQQQLQQQQSQQQQQTSNQNAGNPYLSRPGAHHGYGQQPDAHGHANGGSGQALGDIGFDMAGDGAAVSGIPANAADMYPRGASNPSAASGHPHHHQETSNGNDEKLVAQAVARALMELNVMNSAEHVKIAQTVAMRVFEVFKNKIRALSNRIGHLQQMLQQDTRVGSPSMQYQQLLNQQRHAVPGGLQSASPLPYGMGFQSPMTSPSGVMGPGGTPIKAGGASSNSRKRQSPAGRTGQTKKMKAQTHPELGNLFDPSLRNSAQRASAKSQKNRKASVAAAKKKADDAETPSNRWTDEQDEALQNAVKVYGGRNWKAISAMVPGRDHVQCLQRWKKVLQPGLVKGHWTPEEDAKLLQLIQDEKMHSWAMVADLIEGRTAKQCRERWSLNLDPSINRSPWTPEEDALLMKLHAKIGGKWAEIKGQFDGRTENSVKTRYKSLMRAKAREWTPEQDQQLIQLRMKHGRNWAAIAKELKGRSRNAIKVRCKTLEYDHDPSGTEGRAAGGNQAMYLGDQSNSSQAALTA</sequence>
<dbReference type="PROSITE" id="PS50090">
    <property type="entry name" value="MYB_LIKE"/>
    <property type="match status" value="4"/>
</dbReference>
<dbReference type="AlphaFoldDB" id="A0A7S3V1L4"/>
<feature type="region of interest" description="Disordered" evidence="5">
    <location>
        <begin position="220"/>
        <end position="245"/>
    </location>
</feature>
<feature type="compositionally biased region" description="Low complexity" evidence="5">
    <location>
        <begin position="57"/>
        <end position="76"/>
    </location>
</feature>
<dbReference type="EMBL" id="HBIN01021128">
    <property type="protein sequence ID" value="CAE0446164.1"/>
    <property type="molecule type" value="Transcribed_RNA"/>
</dbReference>
<feature type="domain" description="HTH myb-type" evidence="7">
    <location>
        <begin position="436"/>
        <end position="484"/>
    </location>
</feature>
<dbReference type="GO" id="GO:0042795">
    <property type="term" value="P:snRNA transcription by RNA polymerase II"/>
    <property type="evidence" value="ECO:0007669"/>
    <property type="project" value="TreeGrafter"/>
</dbReference>
<dbReference type="PANTHER" id="PTHR46621:SF1">
    <property type="entry name" value="SNRNA-ACTIVATING PROTEIN COMPLEX SUBUNIT 4"/>
    <property type="match status" value="1"/>
</dbReference>
<feature type="region of interest" description="Disordered" evidence="5">
    <location>
        <begin position="635"/>
        <end position="666"/>
    </location>
</feature>
<feature type="compositionally biased region" description="Polar residues" evidence="5">
    <location>
        <begin position="655"/>
        <end position="666"/>
    </location>
</feature>
<feature type="domain" description="Myb-like" evidence="6">
    <location>
        <begin position="481"/>
        <end position="532"/>
    </location>
</feature>
<feature type="compositionally biased region" description="Basic residues" evidence="5">
    <location>
        <begin position="43"/>
        <end position="56"/>
    </location>
</feature>
<dbReference type="Gene3D" id="1.10.10.60">
    <property type="entry name" value="Homeodomain-like"/>
    <property type="match status" value="4"/>
</dbReference>
<dbReference type="GO" id="GO:0000978">
    <property type="term" value="F:RNA polymerase II cis-regulatory region sequence-specific DNA binding"/>
    <property type="evidence" value="ECO:0007669"/>
    <property type="project" value="TreeGrafter"/>
</dbReference>
<dbReference type="GO" id="GO:0042796">
    <property type="term" value="P:snRNA transcription by RNA polymerase III"/>
    <property type="evidence" value="ECO:0007669"/>
    <property type="project" value="TreeGrafter"/>
</dbReference>
<reference evidence="8" key="1">
    <citation type="submission" date="2021-01" db="EMBL/GenBank/DDBJ databases">
        <authorList>
            <person name="Corre E."/>
            <person name="Pelletier E."/>
            <person name="Niang G."/>
            <person name="Scheremetjew M."/>
            <person name="Finn R."/>
            <person name="Kale V."/>
            <person name="Holt S."/>
            <person name="Cochrane G."/>
            <person name="Meng A."/>
            <person name="Brown T."/>
            <person name="Cohen L."/>
        </authorList>
    </citation>
    <scope>NUCLEOTIDE SEQUENCE</scope>
    <source>
        <strain evidence="8">GSBS06</strain>
    </source>
</reference>
<feature type="domain" description="HTH myb-type" evidence="7">
    <location>
        <begin position="533"/>
        <end position="587"/>
    </location>
</feature>
<feature type="compositionally biased region" description="Low complexity" evidence="5">
    <location>
        <begin position="136"/>
        <end position="163"/>
    </location>
</feature>
<feature type="compositionally biased region" description="Gly residues" evidence="5">
    <location>
        <begin position="109"/>
        <end position="119"/>
    </location>
</feature>
<keyword evidence="2" id="KW-0238">DNA-binding</keyword>
<evidence type="ECO:0000256" key="4">
    <source>
        <dbReference type="ARBA" id="ARBA00023242"/>
    </source>
</evidence>
<feature type="domain" description="Myb-like" evidence="6">
    <location>
        <begin position="590"/>
        <end position="627"/>
    </location>
</feature>
<keyword evidence="3" id="KW-0804">Transcription</keyword>
<dbReference type="CDD" id="cd00167">
    <property type="entry name" value="SANT"/>
    <property type="match status" value="4"/>
</dbReference>
<dbReference type="GO" id="GO:0001006">
    <property type="term" value="F:RNA polymerase III type 3 promoter sequence-specific DNA binding"/>
    <property type="evidence" value="ECO:0007669"/>
    <property type="project" value="TreeGrafter"/>
</dbReference>
<evidence type="ECO:0000256" key="1">
    <source>
        <dbReference type="ARBA" id="ARBA00023015"/>
    </source>
</evidence>
<dbReference type="Pfam" id="PF00249">
    <property type="entry name" value="Myb_DNA-binding"/>
    <property type="match status" value="2"/>
</dbReference>
<dbReference type="InterPro" id="IPR001005">
    <property type="entry name" value="SANT/Myb"/>
</dbReference>
<dbReference type="GO" id="GO:0019185">
    <property type="term" value="C:snRNA-activating protein complex"/>
    <property type="evidence" value="ECO:0007669"/>
    <property type="project" value="TreeGrafter"/>
</dbReference>
<evidence type="ECO:0000256" key="3">
    <source>
        <dbReference type="ARBA" id="ARBA00023163"/>
    </source>
</evidence>
<evidence type="ECO:0000259" key="6">
    <source>
        <dbReference type="PROSITE" id="PS50090"/>
    </source>
</evidence>
<evidence type="ECO:0000313" key="8">
    <source>
        <dbReference type="EMBL" id="CAE0446164.1"/>
    </source>
</evidence>
<name>A0A7S3V1L4_9STRA</name>
<evidence type="ECO:0000256" key="2">
    <source>
        <dbReference type="ARBA" id="ARBA00023125"/>
    </source>
</evidence>
<evidence type="ECO:0000259" key="7">
    <source>
        <dbReference type="PROSITE" id="PS51294"/>
    </source>
</evidence>